<dbReference type="InterPro" id="IPR002823">
    <property type="entry name" value="DUF112_TM"/>
</dbReference>
<dbReference type="Proteomes" id="UP000076128">
    <property type="component" value="Chromosome"/>
</dbReference>
<feature type="transmembrane region" description="Helical" evidence="1">
    <location>
        <begin position="253"/>
        <end position="276"/>
    </location>
</feature>
<dbReference type="AlphaFoldDB" id="A0A159Z081"/>
<dbReference type="KEGG" id="daa:AKL17_0986"/>
<dbReference type="OrthoDB" id="9791872at2"/>
<evidence type="ECO:0000313" key="4">
    <source>
        <dbReference type="Proteomes" id="UP000076128"/>
    </source>
</evidence>
<dbReference type="STRING" id="1335048.AKL17_0986"/>
<keyword evidence="1" id="KW-0812">Transmembrane</keyword>
<organism evidence="3 4">
    <name type="scientific">Frigidibacter mobilis</name>
    <dbReference type="NCBI Taxonomy" id="1335048"/>
    <lineage>
        <taxon>Bacteria</taxon>
        <taxon>Pseudomonadati</taxon>
        <taxon>Pseudomonadota</taxon>
        <taxon>Alphaproteobacteria</taxon>
        <taxon>Rhodobacterales</taxon>
        <taxon>Paracoccaceae</taxon>
        <taxon>Frigidibacter</taxon>
    </lineage>
</organism>
<dbReference type="EMBL" id="CP012661">
    <property type="protein sequence ID" value="AMY68245.1"/>
    <property type="molecule type" value="Genomic_DNA"/>
</dbReference>
<keyword evidence="1" id="KW-1133">Transmembrane helix</keyword>
<reference evidence="3 4" key="1">
    <citation type="submission" date="2015-09" db="EMBL/GenBank/DDBJ databases">
        <title>Complete genome sequence of Defluviimonas alba cai42t isolated from an oilfield in Xinjiang.</title>
        <authorList>
            <person name="Geng S."/>
            <person name="Pan X."/>
            <person name="Wu X."/>
        </authorList>
    </citation>
    <scope>NUCLEOTIDE SEQUENCE [LARGE SCALE GENOMIC DNA]</scope>
    <source>
        <strain evidence="4">cai42</strain>
    </source>
</reference>
<evidence type="ECO:0000313" key="3">
    <source>
        <dbReference type="EMBL" id="AMY68245.1"/>
    </source>
</evidence>
<feature type="transmembrane region" description="Helical" evidence="1">
    <location>
        <begin position="429"/>
        <end position="446"/>
    </location>
</feature>
<proteinExistence type="predicted"/>
<feature type="transmembrane region" description="Helical" evidence="1">
    <location>
        <begin position="383"/>
        <end position="400"/>
    </location>
</feature>
<dbReference type="RefSeq" id="WP_066811064.1">
    <property type="nucleotide sequence ID" value="NZ_CP012661.1"/>
</dbReference>
<dbReference type="PANTHER" id="PTHR35342">
    <property type="entry name" value="TRICARBOXYLIC TRANSPORT PROTEIN"/>
    <property type="match status" value="1"/>
</dbReference>
<dbReference type="Pfam" id="PF01970">
    <property type="entry name" value="TctA"/>
    <property type="match status" value="1"/>
</dbReference>
<dbReference type="PANTHER" id="PTHR35342:SF5">
    <property type="entry name" value="TRICARBOXYLIC TRANSPORT PROTEIN"/>
    <property type="match status" value="1"/>
</dbReference>
<keyword evidence="1" id="KW-0472">Membrane</keyword>
<feature type="domain" description="DUF112" evidence="2">
    <location>
        <begin position="15"/>
        <end position="434"/>
    </location>
</feature>
<feature type="transmembrane region" description="Helical" evidence="1">
    <location>
        <begin position="103"/>
        <end position="129"/>
    </location>
</feature>
<sequence>MFDTFMSLMEPMTFLVILLATILGIILGAIPGLSGGLGVALLLPVTFGMPAEVGIAMLVSIWVGGVSGGLIGSILLGIPGSPSSIATTFDGYPMTRNGQAVKALGAGITASFLGTVLSIGVAMALSPVLAKLALKLGPWEYFSLGFCAISLVASLSMGSVFLGMASAAFGLLLSTIGFAPIDGYARFTFGSIYLGSGLDLVALMLGLFAVKQVVSDHARGQQQVPDIDMSDIRGFGVSLGEYRDNAWNIIRSFFIGLWIGFLPGMGAGLSNMVAYAQAKSASRHPEKFGKGCIDGVFASETSNNASVGGSLIPTVALGIPGDGTTAILLGGLMIHGIQAGPLLFTNNPGVVYALFLTALIAAVLVLFLQYVGMRLFPAILKIPYHYLYPAVVVLGFVGVFVGSSTAFNYVLLLAFAALGLIMDRCRLPVGPFILAFILGPMLELNLRRGITYTEDGAWLFLTRPASAILLGFALLSIVWPYLAPLLNKLRAARMNPEDRA</sequence>
<evidence type="ECO:0000256" key="1">
    <source>
        <dbReference type="SAM" id="Phobius"/>
    </source>
</evidence>
<dbReference type="PATRIC" id="fig|1335048.3.peg.1023"/>
<feature type="transmembrane region" description="Helical" evidence="1">
    <location>
        <begin position="192"/>
        <end position="210"/>
    </location>
</feature>
<accession>A0A159Z081</accession>
<keyword evidence="4" id="KW-1185">Reference proteome</keyword>
<protein>
    <recommendedName>
        <fullName evidence="2">DUF112 domain-containing protein</fullName>
    </recommendedName>
</protein>
<gene>
    <name evidence="3" type="ORF">AKL17_0986</name>
</gene>
<feature type="transmembrane region" description="Helical" evidence="1">
    <location>
        <begin position="350"/>
        <end position="371"/>
    </location>
</feature>
<feature type="transmembrane region" description="Helical" evidence="1">
    <location>
        <begin position="141"/>
        <end position="172"/>
    </location>
</feature>
<feature type="transmembrane region" description="Helical" evidence="1">
    <location>
        <begin position="55"/>
        <end position="78"/>
    </location>
</feature>
<feature type="transmembrane region" description="Helical" evidence="1">
    <location>
        <begin position="466"/>
        <end position="486"/>
    </location>
</feature>
<feature type="transmembrane region" description="Helical" evidence="1">
    <location>
        <begin position="12"/>
        <end position="43"/>
    </location>
</feature>
<evidence type="ECO:0000259" key="2">
    <source>
        <dbReference type="Pfam" id="PF01970"/>
    </source>
</evidence>
<name>A0A159Z081_9RHOB</name>